<gene>
    <name evidence="2" type="ORF">GCM10008938_51500</name>
</gene>
<evidence type="ECO:0000313" key="3">
    <source>
        <dbReference type="Proteomes" id="UP000632222"/>
    </source>
</evidence>
<dbReference type="PANTHER" id="PTHR43649">
    <property type="entry name" value="ARABINOSE-BINDING PROTEIN-RELATED"/>
    <property type="match status" value="1"/>
</dbReference>
<accession>A0ABQ2DIS2</accession>
<feature type="signal peptide" evidence="1">
    <location>
        <begin position="1"/>
        <end position="19"/>
    </location>
</feature>
<name>A0ABQ2DIS2_9DEIO</name>
<dbReference type="InterPro" id="IPR050490">
    <property type="entry name" value="Bact_solute-bd_prot1"/>
</dbReference>
<dbReference type="SUPFAM" id="SSF53850">
    <property type="entry name" value="Periplasmic binding protein-like II"/>
    <property type="match status" value="1"/>
</dbReference>
<proteinExistence type="predicted"/>
<dbReference type="Gene3D" id="3.40.190.10">
    <property type="entry name" value="Periplasmic binding protein-like II"/>
    <property type="match status" value="2"/>
</dbReference>
<keyword evidence="3" id="KW-1185">Reference proteome</keyword>
<sequence>MKLKTLTAVLALSLSAAQAEKLTIWLVGDNANMATIVQPAADLYKAKHKDVTFEIRTIPWSDAYTKYLAAIASKTGPDIITGGLSFGISLGEQGGLINLSQKYPDFTAQVRKVAQKGVMNSITATDGTLFAIPFDLTVQLMYYRTDVLAAAGIKGAPRTWNDYNKAVEKLRAAGKKGALIQWGNAGWLSYFPYLYQAGGQLYDDKCTKSVINSPEGVTALKYFTDFYTKYKAPTDGWPDMEAGLASGDYPIGITGNWSLGSLPVGQPKIEGKWKAAKLPAGPTGKSTAFIGGSVMGVMSYTKVPDLAVDFMKFLYTAPAVKAMIDSANKVGTLWIPARTDQASKLQLPADRKAALIAQLKDAEGPANCRGWEESGDAVQKAIQAVIFNGTDPKEALDAAAATMNKNLKK</sequence>
<dbReference type="InterPro" id="IPR006059">
    <property type="entry name" value="SBP"/>
</dbReference>
<dbReference type="Pfam" id="PF01547">
    <property type="entry name" value="SBP_bac_1"/>
    <property type="match status" value="1"/>
</dbReference>
<dbReference type="PANTHER" id="PTHR43649:SF12">
    <property type="entry name" value="DIACETYLCHITOBIOSE BINDING PROTEIN DASA"/>
    <property type="match status" value="1"/>
</dbReference>
<evidence type="ECO:0000313" key="2">
    <source>
        <dbReference type="EMBL" id="GGJ59109.1"/>
    </source>
</evidence>
<comment type="caution">
    <text evidence="2">The sequence shown here is derived from an EMBL/GenBank/DDBJ whole genome shotgun (WGS) entry which is preliminary data.</text>
</comment>
<organism evidence="2 3">
    <name type="scientific">Deinococcus roseus</name>
    <dbReference type="NCBI Taxonomy" id="392414"/>
    <lineage>
        <taxon>Bacteria</taxon>
        <taxon>Thermotogati</taxon>
        <taxon>Deinococcota</taxon>
        <taxon>Deinococci</taxon>
        <taxon>Deinococcales</taxon>
        <taxon>Deinococcaceae</taxon>
        <taxon>Deinococcus</taxon>
    </lineage>
</organism>
<dbReference type="RefSeq" id="WP_189009278.1">
    <property type="nucleotide sequence ID" value="NZ_BMOD01000048.1"/>
</dbReference>
<dbReference type="EMBL" id="BMOD01000048">
    <property type="protein sequence ID" value="GGJ59109.1"/>
    <property type="molecule type" value="Genomic_DNA"/>
</dbReference>
<evidence type="ECO:0000256" key="1">
    <source>
        <dbReference type="SAM" id="SignalP"/>
    </source>
</evidence>
<keyword evidence="1" id="KW-0732">Signal</keyword>
<feature type="chain" id="PRO_5047281494" evidence="1">
    <location>
        <begin position="20"/>
        <end position="409"/>
    </location>
</feature>
<reference evidence="3" key="1">
    <citation type="journal article" date="2019" name="Int. J. Syst. Evol. Microbiol.">
        <title>The Global Catalogue of Microorganisms (GCM) 10K type strain sequencing project: providing services to taxonomists for standard genome sequencing and annotation.</title>
        <authorList>
            <consortium name="The Broad Institute Genomics Platform"/>
            <consortium name="The Broad Institute Genome Sequencing Center for Infectious Disease"/>
            <person name="Wu L."/>
            <person name="Ma J."/>
        </authorList>
    </citation>
    <scope>NUCLEOTIDE SEQUENCE [LARGE SCALE GENOMIC DNA]</scope>
    <source>
        <strain evidence="3">JCM 14370</strain>
    </source>
</reference>
<dbReference type="Proteomes" id="UP000632222">
    <property type="component" value="Unassembled WGS sequence"/>
</dbReference>
<protein>
    <submittedName>
        <fullName evidence="2">Bicyclomycin resistance protein</fullName>
    </submittedName>
</protein>